<name>A0AA38LDM2_TAXCH</name>
<evidence type="ECO:0000256" key="3">
    <source>
        <dbReference type="ARBA" id="ARBA00023136"/>
    </source>
</evidence>
<dbReference type="PANTHER" id="PTHR31218">
    <property type="entry name" value="WAT1-RELATED PROTEIN"/>
    <property type="match status" value="1"/>
</dbReference>
<reference evidence="5 6" key="1">
    <citation type="journal article" date="2021" name="Nat. Plants">
        <title>The Taxus genome provides insights into paclitaxel biosynthesis.</title>
        <authorList>
            <person name="Xiong X."/>
            <person name="Gou J."/>
            <person name="Liao Q."/>
            <person name="Li Y."/>
            <person name="Zhou Q."/>
            <person name="Bi G."/>
            <person name="Li C."/>
            <person name="Du R."/>
            <person name="Wang X."/>
            <person name="Sun T."/>
            <person name="Guo L."/>
            <person name="Liang H."/>
            <person name="Lu P."/>
            <person name="Wu Y."/>
            <person name="Zhang Z."/>
            <person name="Ro D.K."/>
            <person name="Shang Y."/>
            <person name="Huang S."/>
            <person name="Yan J."/>
        </authorList>
    </citation>
    <scope>NUCLEOTIDE SEQUENCE [LARGE SCALE GENOMIC DNA]</scope>
    <source>
        <strain evidence="5">Ta-2019</strain>
    </source>
</reference>
<dbReference type="InterPro" id="IPR030184">
    <property type="entry name" value="WAT1-related"/>
</dbReference>
<gene>
    <name evidence="5" type="ORF">KI387_018741</name>
</gene>
<comment type="caution">
    <text evidence="5">The sequence shown here is derived from an EMBL/GenBank/DDBJ whole genome shotgun (WGS) entry which is preliminary data.</text>
</comment>
<dbReference type="AlphaFoldDB" id="A0AA38LDM2"/>
<evidence type="ECO:0000256" key="2">
    <source>
        <dbReference type="ARBA" id="ARBA00022989"/>
    </source>
</evidence>
<evidence type="ECO:0000256" key="1">
    <source>
        <dbReference type="ARBA" id="ARBA00022692"/>
    </source>
</evidence>
<sequence>AHMEEVGSSCVGLGQLYEKSKPVLAMISLQFGFAGMNIISKIALNQGMSHFTLVFYRHVVATLVTAPLAYVLE</sequence>
<evidence type="ECO:0000313" key="6">
    <source>
        <dbReference type="Proteomes" id="UP000824469"/>
    </source>
</evidence>
<keyword evidence="2 4" id="KW-1133">Transmembrane helix</keyword>
<organism evidence="5 6">
    <name type="scientific">Taxus chinensis</name>
    <name type="common">Chinese yew</name>
    <name type="synonym">Taxus wallichiana var. chinensis</name>
    <dbReference type="NCBI Taxonomy" id="29808"/>
    <lineage>
        <taxon>Eukaryota</taxon>
        <taxon>Viridiplantae</taxon>
        <taxon>Streptophyta</taxon>
        <taxon>Embryophyta</taxon>
        <taxon>Tracheophyta</taxon>
        <taxon>Spermatophyta</taxon>
        <taxon>Pinopsida</taxon>
        <taxon>Pinidae</taxon>
        <taxon>Conifers II</taxon>
        <taxon>Cupressales</taxon>
        <taxon>Taxaceae</taxon>
        <taxon>Taxus</taxon>
    </lineage>
</organism>
<accession>A0AA38LDM2</accession>
<protein>
    <recommendedName>
        <fullName evidence="7">WAT1-related protein</fullName>
    </recommendedName>
</protein>
<evidence type="ECO:0000256" key="4">
    <source>
        <dbReference type="SAM" id="Phobius"/>
    </source>
</evidence>
<dbReference type="GO" id="GO:0022857">
    <property type="term" value="F:transmembrane transporter activity"/>
    <property type="evidence" value="ECO:0007669"/>
    <property type="project" value="InterPro"/>
</dbReference>
<evidence type="ECO:0008006" key="7">
    <source>
        <dbReference type="Google" id="ProtNLM"/>
    </source>
</evidence>
<feature type="transmembrane region" description="Helical" evidence="4">
    <location>
        <begin position="23"/>
        <end position="44"/>
    </location>
</feature>
<evidence type="ECO:0000313" key="5">
    <source>
        <dbReference type="EMBL" id="KAH9316972.1"/>
    </source>
</evidence>
<proteinExistence type="predicted"/>
<keyword evidence="3 4" id="KW-0472">Membrane</keyword>
<dbReference type="EMBL" id="JAHRHJ020000004">
    <property type="protein sequence ID" value="KAH9316972.1"/>
    <property type="molecule type" value="Genomic_DNA"/>
</dbReference>
<dbReference type="GO" id="GO:0016020">
    <property type="term" value="C:membrane"/>
    <property type="evidence" value="ECO:0007669"/>
    <property type="project" value="InterPro"/>
</dbReference>
<dbReference type="OMA" id="ALWFEST"/>
<feature type="non-terminal residue" evidence="5">
    <location>
        <position position="1"/>
    </location>
</feature>
<keyword evidence="1 4" id="KW-0812">Transmembrane</keyword>
<feature type="transmembrane region" description="Helical" evidence="4">
    <location>
        <begin position="51"/>
        <end position="72"/>
    </location>
</feature>
<feature type="non-terminal residue" evidence="5">
    <location>
        <position position="73"/>
    </location>
</feature>
<keyword evidence="6" id="KW-1185">Reference proteome</keyword>
<dbReference type="Proteomes" id="UP000824469">
    <property type="component" value="Unassembled WGS sequence"/>
</dbReference>